<dbReference type="PATRIC" id="fig|286156.4.peg.1593"/>
<dbReference type="STRING" id="286156.Ppb6_01409"/>
<dbReference type="RefSeq" id="WP_065822678.1">
    <property type="nucleotide sequence ID" value="NZ_CAWMQZ010000041.1"/>
</dbReference>
<dbReference type="Gene3D" id="1.10.530.10">
    <property type="match status" value="1"/>
</dbReference>
<dbReference type="EMBL" id="LOMY01000041">
    <property type="protein sequence ID" value="OCQ53392.1"/>
    <property type="molecule type" value="Genomic_DNA"/>
</dbReference>
<organism evidence="1 2">
    <name type="scientific">Photorhabdus australis subsp. thailandensis</name>
    <dbReference type="NCBI Taxonomy" id="2805096"/>
    <lineage>
        <taxon>Bacteria</taxon>
        <taxon>Pseudomonadati</taxon>
        <taxon>Pseudomonadota</taxon>
        <taxon>Gammaproteobacteria</taxon>
        <taxon>Enterobacterales</taxon>
        <taxon>Morganellaceae</taxon>
        <taxon>Photorhabdus</taxon>
    </lineage>
</organism>
<sequence>MKNPYCTVDELGFPKFTAVDGIRYKLLPNNWKYLTGEAYLWAYKIAYLEYNREKIIHYAHQEKIPVLLLAGVAVAEVGGKPDRIKAYGVLQYRQIVDKFRGNNSYSNSTSVGALAIQLRAAAETMGINPSTLTTTQQLQLANCLLADDFNIKIVARHLRELILYDYPGIDTEKLNDEQLILAGSRYNRGIARNKEDFIKSINAEKGSPDRKYSEYGRSILRKRNSINQIMGISE</sequence>
<comment type="caution">
    <text evidence="1">The sequence shown here is derived from an EMBL/GenBank/DDBJ whole genome shotgun (WGS) entry which is preliminary data.</text>
</comment>
<evidence type="ECO:0000313" key="2">
    <source>
        <dbReference type="Proteomes" id="UP000093476"/>
    </source>
</evidence>
<proteinExistence type="predicted"/>
<accession>A0A1C0U636</accession>
<evidence type="ECO:0000313" key="1">
    <source>
        <dbReference type="EMBL" id="OCQ53392.1"/>
    </source>
</evidence>
<dbReference type="AlphaFoldDB" id="A0A1C0U636"/>
<gene>
    <name evidence="1" type="ORF">Ppb6_01409</name>
</gene>
<protein>
    <submittedName>
        <fullName evidence="1">Uncharacterized protein</fullName>
    </submittedName>
</protein>
<keyword evidence="2" id="KW-1185">Reference proteome</keyword>
<dbReference type="Proteomes" id="UP000093476">
    <property type="component" value="Unassembled WGS sequence"/>
</dbReference>
<name>A0A1C0U636_9GAMM</name>
<reference evidence="1 2" key="1">
    <citation type="submission" date="2015-12" db="EMBL/GenBank/DDBJ databases">
        <title>Genome comparisons provide insights into the role of secondary metabolites in the pathogenic phase of the Photorhabdus life cycle.</title>
        <authorList>
            <person name="Tobias N.J."/>
            <person name="Mishra B."/>
            <person name="Gupta D.K."/>
            <person name="Thines M."/>
            <person name="Stinear T.P."/>
            <person name="Bode H.B."/>
        </authorList>
    </citation>
    <scope>NUCLEOTIDE SEQUENCE [LARGE SCALE GENOMIC DNA]</scope>
    <source>
        <strain evidence="1 2">PB68.1</strain>
    </source>
</reference>